<reference evidence="3 4" key="1">
    <citation type="submission" date="2017-09" db="EMBL/GenBank/DDBJ databases">
        <title>Depth-based differentiation of microbial function through sediment-hosted aquifers and enrichment of novel symbionts in the deep terrestrial subsurface.</title>
        <authorList>
            <person name="Probst A.J."/>
            <person name="Ladd B."/>
            <person name="Jarett J.K."/>
            <person name="Geller-Mcgrath D.E."/>
            <person name="Sieber C.M."/>
            <person name="Emerson J.B."/>
            <person name="Anantharaman K."/>
            <person name="Thomas B.C."/>
            <person name="Malmstrom R."/>
            <person name="Stieglmeier M."/>
            <person name="Klingl A."/>
            <person name="Woyke T."/>
            <person name="Ryan C.M."/>
            <person name="Banfield J.F."/>
        </authorList>
    </citation>
    <scope>NUCLEOTIDE SEQUENCE [LARGE SCALE GENOMIC DNA]</scope>
    <source>
        <strain evidence="3">CG11_big_fil_rev_8_21_14_0_20_43_7</strain>
    </source>
</reference>
<dbReference type="AlphaFoldDB" id="A0A2H0N3L4"/>
<dbReference type="InterPro" id="IPR050345">
    <property type="entry name" value="Aliph_Amidase/BUP"/>
</dbReference>
<dbReference type="InterPro" id="IPR003010">
    <property type="entry name" value="C-N_Hydrolase"/>
</dbReference>
<gene>
    <name evidence="3" type="ORF">COV60_00095</name>
</gene>
<accession>A0A2H0N3L4</accession>
<comment type="caution">
    <text evidence="3">The sequence shown here is derived from an EMBL/GenBank/DDBJ whole genome shotgun (WGS) entry which is preliminary data.</text>
</comment>
<dbReference type="PANTHER" id="PTHR43674:SF2">
    <property type="entry name" value="BETA-UREIDOPROPIONASE"/>
    <property type="match status" value="1"/>
</dbReference>
<protein>
    <submittedName>
        <fullName evidence="3">Acyltransferase</fullName>
    </submittedName>
</protein>
<dbReference type="Proteomes" id="UP000229782">
    <property type="component" value="Unassembled WGS sequence"/>
</dbReference>
<evidence type="ECO:0000256" key="1">
    <source>
        <dbReference type="ARBA" id="ARBA00022801"/>
    </source>
</evidence>
<dbReference type="GO" id="GO:0016811">
    <property type="term" value="F:hydrolase activity, acting on carbon-nitrogen (but not peptide) bonds, in linear amides"/>
    <property type="evidence" value="ECO:0007669"/>
    <property type="project" value="TreeGrafter"/>
</dbReference>
<dbReference type="Gene3D" id="3.60.110.10">
    <property type="entry name" value="Carbon-nitrogen hydrolase"/>
    <property type="match status" value="1"/>
</dbReference>
<evidence type="ECO:0000313" key="4">
    <source>
        <dbReference type="Proteomes" id="UP000229782"/>
    </source>
</evidence>
<feature type="domain" description="CN hydrolase" evidence="2">
    <location>
        <begin position="1"/>
        <end position="236"/>
    </location>
</feature>
<sequence>MKIGYVQNSPMFGEKKKNFEEVRLLLQDARADLLVLPELFATGYTFTSAEEANMLAETSNGETSEFLKEISLETGATIVAGFAERDGGTIYNSSLIVSDGNVIDTYRKIHLFNKEKLWFTPGDKQLKVYEVRGVKIGVMICFDWVFPEVSRTLALQGMQILAHPSNLVMPYCQNAMVTRCFENGIFAITANRIGNEKRGDDYFTFTGGSQITDVRGNILDKAPIDLSHVSIVEIEEHKASKKKINEYNDALGDRRPEFYRV</sequence>
<name>A0A2H0N3L4_9BACT</name>
<dbReference type="InterPro" id="IPR036526">
    <property type="entry name" value="C-N_Hydrolase_sf"/>
</dbReference>
<evidence type="ECO:0000259" key="2">
    <source>
        <dbReference type="PROSITE" id="PS50263"/>
    </source>
</evidence>
<proteinExistence type="predicted"/>
<keyword evidence="3" id="KW-0808">Transferase</keyword>
<dbReference type="GO" id="GO:0016746">
    <property type="term" value="F:acyltransferase activity"/>
    <property type="evidence" value="ECO:0007669"/>
    <property type="project" value="UniProtKB-KW"/>
</dbReference>
<dbReference type="EMBL" id="PCWM01000003">
    <property type="protein sequence ID" value="PIR03468.1"/>
    <property type="molecule type" value="Genomic_DNA"/>
</dbReference>
<evidence type="ECO:0000313" key="3">
    <source>
        <dbReference type="EMBL" id="PIR03468.1"/>
    </source>
</evidence>
<dbReference type="SUPFAM" id="SSF56317">
    <property type="entry name" value="Carbon-nitrogen hydrolase"/>
    <property type="match status" value="1"/>
</dbReference>
<dbReference type="Pfam" id="PF00795">
    <property type="entry name" value="CN_hydrolase"/>
    <property type="match status" value="1"/>
</dbReference>
<keyword evidence="3" id="KW-0012">Acyltransferase</keyword>
<dbReference type="PROSITE" id="PS50263">
    <property type="entry name" value="CN_HYDROLASE"/>
    <property type="match status" value="1"/>
</dbReference>
<organism evidence="3 4">
    <name type="scientific">Candidatus Magasanikbacteria bacterium CG11_big_fil_rev_8_21_14_0_20_43_7</name>
    <dbReference type="NCBI Taxonomy" id="1974654"/>
    <lineage>
        <taxon>Bacteria</taxon>
        <taxon>Candidatus Magasanikiibacteriota</taxon>
    </lineage>
</organism>
<dbReference type="PANTHER" id="PTHR43674">
    <property type="entry name" value="NITRILASE C965.09-RELATED"/>
    <property type="match status" value="1"/>
</dbReference>
<keyword evidence="1" id="KW-0378">Hydrolase</keyword>